<feature type="region of interest" description="Disordered" evidence="1">
    <location>
        <begin position="39"/>
        <end position="70"/>
    </location>
</feature>
<dbReference type="EMBL" id="JFCB01000010">
    <property type="protein sequence ID" value="KES06607.1"/>
    <property type="molecule type" value="Genomic_DNA"/>
</dbReference>
<dbReference type="STRING" id="55952.BU52_14430"/>
<proteinExistence type="predicted"/>
<gene>
    <name evidence="2" type="ORF">BU52_14430</name>
</gene>
<evidence type="ECO:0000313" key="3">
    <source>
        <dbReference type="Proteomes" id="UP000028341"/>
    </source>
</evidence>
<name>A0A081XST4_STRTO</name>
<protein>
    <submittedName>
        <fullName evidence="2">Uncharacterized protein</fullName>
    </submittedName>
</protein>
<comment type="caution">
    <text evidence="2">The sequence shown here is derived from an EMBL/GenBank/DDBJ whole genome shotgun (WGS) entry which is preliminary data.</text>
</comment>
<dbReference type="AlphaFoldDB" id="A0A081XST4"/>
<reference evidence="2 3" key="1">
    <citation type="submission" date="2014-02" db="EMBL/GenBank/DDBJ databases">
        <title>The genome announcement of Streptomyces toyocaensis NRRL15009.</title>
        <authorList>
            <person name="Hong H.-J."/>
            <person name="Kwun M.J."/>
        </authorList>
    </citation>
    <scope>NUCLEOTIDE SEQUENCE [LARGE SCALE GENOMIC DNA]</scope>
    <source>
        <strain evidence="2 3">NRRL 15009</strain>
    </source>
</reference>
<feature type="compositionally biased region" description="Basic and acidic residues" evidence="1">
    <location>
        <begin position="57"/>
        <end position="70"/>
    </location>
</feature>
<evidence type="ECO:0000256" key="1">
    <source>
        <dbReference type="SAM" id="MobiDB-lite"/>
    </source>
</evidence>
<evidence type="ECO:0000313" key="2">
    <source>
        <dbReference type="EMBL" id="KES06607.1"/>
    </source>
</evidence>
<sequence>MRFQPDRLRHDPAARLVGGGAYVPVLGDREVAAVGRPEGEHALAPVGQGQFGAGRPGGERRQIGTAREQRRVEGVLGAARRPGGVGRRRHVQERTGGGLQQHAVHAFGELHAVGAEPLAQTLQRGGAVDQAAAVPVELALVGEQSDDRDAGVRCERQRSVVLEQDDRLLGGLPRERPVFGGVEGLLPGAGVRARVELARPTASTCGLPPAPSRSTWSPEKTASSR</sequence>
<feature type="region of interest" description="Disordered" evidence="1">
    <location>
        <begin position="201"/>
        <end position="225"/>
    </location>
</feature>
<organism evidence="2 3">
    <name type="scientific">Streptomyces toyocaensis</name>
    <dbReference type="NCBI Taxonomy" id="55952"/>
    <lineage>
        <taxon>Bacteria</taxon>
        <taxon>Bacillati</taxon>
        <taxon>Actinomycetota</taxon>
        <taxon>Actinomycetes</taxon>
        <taxon>Kitasatosporales</taxon>
        <taxon>Streptomycetaceae</taxon>
        <taxon>Streptomyces</taxon>
    </lineage>
</organism>
<feature type="compositionally biased region" description="Polar residues" evidence="1">
    <location>
        <begin position="212"/>
        <end position="225"/>
    </location>
</feature>
<dbReference type="Proteomes" id="UP000028341">
    <property type="component" value="Unassembled WGS sequence"/>
</dbReference>
<keyword evidence="3" id="KW-1185">Reference proteome</keyword>
<accession>A0A081XST4</accession>